<feature type="region of interest" description="Disordered" evidence="1">
    <location>
        <begin position="1"/>
        <end position="75"/>
    </location>
</feature>
<reference evidence="2 3" key="1">
    <citation type="submission" date="2019-01" db="EMBL/GenBank/DDBJ databases">
        <title>Sequencing of cultivated peanut Arachis hypogaea provides insights into genome evolution and oil improvement.</title>
        <authorList>
            <person name="Chen X."/>
        </authorList>
    </citation>
    <scope>NUCLEOTIDE SEQUENCE [LARGE SCALE GENOMIC DNA]</scope>
    <source>
        <strain evidence="3">cv. Fuhuasheng</strain>
        <tissue evidence="2">Leaves</tissue>
    </source>
</reference>
<comment type="caution">
    <text evidence="2">The sequence shown here is derived from an EMBL/GenBank/DDBJ whole genome shotgun (WGS) entry which is preliminary data.</text>
</comment>
<gene>
    <name evidence="2" type="ORF">Ahy_B10g102240</name>
</gene>
<sequence>MEARETINSKVTVTETEAPSAYHVAPRSETPSQVSGSDAAANATLGVSPVSVRMDGTTVKKKRGRPKKYGPDGSVNMALSSLPISSSVPPSKEFSSFHSSGKLRKLWESRTLLS</sequence>
<evidence type="ECO:0000256" key="1">
    <source>
        <dbReference type="SAM" id="MobiDB-lite"/>
    </source>
</evidence>
<evidence type="ECO:0000313" key="3">
    <source>
        <dbReference type="Proteomes" id="UP000289738"/>
    </source>
</evidence>
<dbReference type="Proteomes" id="UP000289738">
    <property type="component" value="Chromosome B10"/>
</dbReference>
<name>A0A444X1J6_ARAHY</name>
<evidence type="ECO:0000313" key="2">
    <source>
        <dbReference type="EMBL" id="RYQ83529.1"/>
    </source>
</evidence>
<organism evidence="2 3">
    <name type="scientific">Arachis hypogaea</name>
    <name type="common">Peanut</name>
    <dbReference type="NCBI Taxonomy" id="3818"/>
    <lineage>
        <taxon>Eukaryota</taxon>
        <taxon>Viridiplantae</taxon>
        <taxon>Streptophyta</taxon>
        <taxon>Embryophyta</taxon>
        <taxon>Tracheophyta</taxon>
        <taxon>Spermatophyta</taxon>
        <taxon>Magnoliopsida</taxon>
        <taxon>eudicotyledons</taxon>
        <taxon>Gunneridae</taxon>
        <taxon>Pentapetalae</taxon>
        <taxon>rosids</taxon>
        <taxon>fabids</taxon>
        <taxon>Fabales</taxon>
        <taxon>Fabaceae</taxon>
        <taxon>Papilionoideae</taxon>
        <taxon>50 kb inversion clade</taxon>
        <taxon>dalbergioids sensu lato</taxon>
        <taxon>Dalbergieae</taxon>
        <taxon>Pterocarpus clade</taxon>
        <taxon>Arachis</taxon>
    </lineage>
</organism>
<dbReference type="EMBL" id="SDMP01000020">
    <property type="protein sequence ID" value="RYQ83529.1"/>
    <property type="molecule type" value="Genomic_DNA"/>
</dbReference>
<dbReference type="AlphaFoldDB" id="A0A444X1J6"/>
<accession>A0A444X1J6</accession>
<keyword evidence="3" id="KW-1185">Reference proteome</keyword>
<proteinExistence type="predicted"/>
<feature type="compositionally biased region" description="Polar residues" evidence="1">
    <location>
        <begin position="8"/>
        <end position="17"/>
    </location>
</feature>
<feature type="compositionally biased region" description="Basic residues" evidence="1">
    <location>
        <begin position="59"/>
        <end position="68"/>
    </location>
</feature>
<protein>
    <submittedName>
        <fullName evidence="2">Uncharacterized protein</fullName>
    </submittedName>
</protein>